<keyword evidence="2" id="KW-1185">Reference proteome</keyword>
<dbReference type="SUPFAM" id="SSF51161">
    <property type="entry name" value="Trimeric LpxA-like enzymes"/>
    <property type="match status" value="1"/>
</dbReference>
<name>A0A4S3KSW8_9GAMM</name>
<organism evidence="1 2">
    <name type="scientific">Metallibacterium scheffleri</name>
    <dbReference type="NCBI Taxonomy" id="993689"/>
    <lineage>
        <taxon>Bacteria</taxon>
        <taxon>Pseudomonadati</taxon>
        <taxon>Pseudomonadota</taxon>
        <taxon>Gammaproteobacteria</taxon>
        <taxon>Lysobacterales</taxon>
        <taxon>Rhodanobacteraceae</taxon>
        <taxon>Metallibacterium</taxon>
    </lineage>
</organism>
<dbReference type="AlphaFoldDB" id="A0A4S3KSW8"/>
<evidence type="ECO:0000313" key="2">
    <source>
        <dbReference type="Proteomes" id="UP000307749"/>
    </source>
</evidence>
<dbReference type="InterPro" id="IPR011004">
    <property type="entry name" value="Trimer_LpxA-like_sf"/>
</dbReference>
<comment type="caution">
    <text evidence="1">The sequence shown here is derived from an EMBL/GenBank/DDBJ whole genome shotgun (WGS) entry which is preliminary data.</text>
</comment>
<accession>A0A4S3KSW8</accession>
<protein>
    <recommendedName>
        <fullName evidence="3">Polymer-forming cytoskeletal protein</fullName>
    </recommendedName>
</protein>
<gene>
    <name evidence="1" type="ORF">B1806_00290</name>
</gene>
<proteinExistence type="predicted"/>
<evidence type="ECO:0008006" key="3">
    <source>
        <dbReference type="Google" id="ProtNLM"/>
    </source>
</evidence>
<reference evidence="1 2" key="1">
    <citation type="submission" date="2017-02" db="EMBL/GenBank/DDBJ databases">
        <title>Whole genome sequencing of Metallibacterium scheffleri DSM 24874 (T).</title>
        <authorList>
            <person name="Kumar S."/>
            <person name="Patil P."/>
            <person name="Patil P.B."/>
        </authorList>
    </citation>
    <scope>NUCLEOTIDE SEQUENCE [LARGE SCALE GENOMIC DNA]</scope>
    <source>
        <strain evidence="1 2">DSM 24874</strain>
    </source>
</reference>
<sequence>MLLLAVCGATAHAALADRSRVNGSIDIGAGRQAGNVDTVNGAIRIGAKAVVGRASTVNGGITLGDDARAAALHTVNGAIRLQPGATVSGAIATVNGGLHLAPRSVVAGTARNVNGRIQLDAASVHGDVETTAGDVRLDNGALIGGGLTVRRDQSWFATWFPMFQHEPVIVVGPGCRIAGKLVFQRPVRLYVSDHAVIGPVSGARVLRFAGTAPAAAAE</sequence>
<dbReference type="Proteomes" id="UP000307749">
    <property type="component" value="Unassembled WGS sequence"/>
</dbReference>
<dbReference type="Gene3D" id="2.160.10.10">
    <property type="entry name" value="Hexapeptide repeat proteins"/>
    <property type="match status" value="1"/>
</dbReference>
<evidence type="ECO:0000313" key="1">
    <source>
        <dbReference type="EMBL" id="THD12237.1"/>
    </source>
</evidence>
<dbReference type="EMBL" id="MWQO01000002">
    <property type="protein sequence ID" value="THD12237.1"/>
    <property type="molecule type" value="Genomic_DNA"/>
</dbReference>
<dbReference type="STRING" id="993689.GCA_002077135_00691"/>